<organism evidence="1 2">
    <name type="scientific">Jaapia argillacea MUCL 33604</name>
    <dbReference type="NCBI Taxonomy" id="933084"/>
    <lineage>
        <taxon>Eukaryota</taxon>
        <taxon>Fungi</taxon>
        <taxon>Dikarya</taxon>
        <taxon>Basidiomycota</taxon>
        <taxon>Agaricomycotina</taxon>
        <taxon>Agaricomycetes</taxon>
        <taxon>Agaricomycetidae</taxon>
        <taxon>Jaapiales</taxon>
        <taxon>Jaapiaceae</taxon>
        <taxon>Jaapia</taxon>
    </lineage>
</organism>
<dbReference type="Proteomes" id="UP000027265">
    <property type="component" value="Unassembled WGS sequence"/>
</dbReference>
<evidence type="ECO:0000313" key="2">
    <source>
        <dbReference type="Proteomes" id="UP000027265"/>
    </source>
</evidence>
<protein>
    <submittedName>
        <fullName evidence="1">Uncharacterized protein</fullName>
    </submittedName>
</protein>
<proteinExistence type="predicted"/>
<sequence length="174" mass="19565">MDDLLRAPLFLTSLSRMSRISPTLTTTTGHHHPRPPAARGPLVLHYITSPCIPSSTSTSSTSKPVQYIKGRPCTIIYHLHLSLCICLHKYLHTPHHSLFCPKTNFHAPHVARSCYHCLSPSHHPLPSLLSFRTPIHLALLPRRVLPSSIVLDTQNTLALSFCLERVRYIHLVLL</sequence>
<gene>
    <name evidence="1" type="ORF">JAAARDRAFT_273895</name>
</gene>
<evidence type="ECO:0000313" key="1">
    <source>
        <dbReference type="EMBL" id="KDQ57749.1"/>
    </source>
</evidence>
<accession>A0A067PSM9</accession>
<dbReference type="HOGENOM" id="CLU_1540278_0_0_1"/>
<dbReference type="InParanoid" id="A0A067PSM9"/>
<keyword evidence="2" id="KW-1185">Reference proteome</keyword>
<reference evidence="2" key="1">
    <citation type="journal article" date="2014" name="Proc. Natl. Acad. Sci. U.S.A.">
        <title>Extensive sampling of basidiomycete genomes demonstrates inadequacy of the white-rot/brown-rot paradigm for wood decay fungi.</title>
        <authorList>
            <person name="Riley R."/>
            <person name="Salamov A.A."/>
            <person name="Brown D.W."/>
            <person name="Nagy L.G."/>
            <person name="Floudas D."/>
            <person name="Held B.W."/>
            <person name="Levasseur A."/>
            <person name="Lombard V."/>
            <person name="Morin E."/>
            <person name="Otillar R."/>
            <person name="Lindquist E.A."/>
            <person name="Sun H."/>
            <person name="LaButti K.M."/>
            <person name="Schmutz J."/>
            <person name="Jabbour D."/>
            <person name="Luo H."/>
            <person name="Baker S.E."/>
            <person name="Pisabarro A.G."/>
            <person name="Walton J.D."/>
            <person name="Blanchette R.A."/>
            <person name="Henrissat B."/>
            <person name="Martin F."/>
            <person name="Cullen D."/>
            <person name="Hibbett D.S."/>
            <person name="Grigoriev I.V."/>
        </authorList>
    </citation>
    <scope>NUCLEOTIDE SEQUENCE [LARGE SCALE GENOMIC DNA]</scope>
    <source>
        <strain evidence="2">MUCL 33604</strain>
    </source>
</reference>
<name>A0A067PSM9_9AGAM</name>
<dbReference type="EMBL" id="KL197719">
    <property type="protein sequence ID" value="KDQ57749.1"/>
    <property type="molecule type" value="Genomic_DNA"/>
</dbReference>
<dbReference type="AlphaFoldDB" id="A0A067PSM9"/>